<comment type="caution">
    <text evidence="2">Lacks conserved residue(s) required for the propagation of feature annotation.</text>
</comment>
<dbReference type="SUPFAM" id="SSF49899">
    <property type="entry name" value="Concanavalin A-like lectins/glucanases"/>
    <property type="match status" value="1"/>
</dbReference>
<evidence type="ECO:0000256" key="3">
    <source>
        <dbReference type="SAM" id="MobiDB-lite"/>
    </source>
</evidence>
<dbReference type="AlphaFoldDB" id="A0A7I8W3C7"/>
<dbReference type="Proteomes" id="UP000549394">
    <property type="component" value="Unassembled WGS sequence"/>
</dbReference>
<feature type="compositionally biased region" description="Pro residues" evidence="3">
    <location>
        <begin position="422"/>
        <end position="434"/>
    </location>
</feature>
<dbReference type="Gene3D" id="4.10.400.10">
    <property type="entry name" value="Low-density Lipoprotein Receptor"/>
    <property type="match status" value="1"/>
</dbReference>
<sequence>MFNGRYRIFYSDFNVKLQDIKEEVFYYFSDNQLMCFRKFPSIIKFTKAIEMRKNVEHCLSFRYWPGTSYLKVTAELKTKLLTRASSDELTLVSTNDSRRTGYWRRIEIPISKYYYEVDKLKFHIQMKNLEYSPAAIDDIEIWNTNCKGQNFHCTFDIGFCNWKALYFVRRAFHSKDFAISSGKYFIIANHNASLALPYFLLPSHHTFCIRFFYKISGRARLLVYPNFLNQKLKSTALFEVDSIRNTIQTDKWFRFERTVFLSIGDIRNKLQLVFKVIAEGKEASVSLDDVTFITNVCMNRKSPTVLPSFKPCKSDEFQCSEEWSRYNCIKSDYRCDGRFDCQNSRDEQNCPTTHAPRIGIFIGISLGLVLLVMLSVIILLLLIRRRKIRRSNETNIDHAIEPTHLDIHAKLPAYEDVVSQAPPPYSDVVQPPPYSEEVRETNV</sequence>
<evidence type="ECO:0000256" key="2">
    <source>
        <dbReference type="PROSITE-ProRule" id="PRU00124"/>
    </source>
</evidence>
<name>A0A7I8W3C7_9ANNE</name>
<dbReference type="Pfam" id="PF00057">
    <property type="entry name" value="Ldl_recept_a"/>
    <property type="match status" value="1"/>
</dbReference>
<keyword evidence="1 2" id="KW-1015">Disulfide bond</keyword>
<gene>
    <name evidence="6" type="ORF">DGYR_LOCUS10787</name>
</gene>
<protein>
    <submittedName>
        <fullName evidence="6">DgyrCDS11442</fullName>
    </submittedName>
</protein>
<dbReference type="Gene3D" id="2.60.120.200">
    <property type="match status" value="2"/>
</dbReference>
<feature type="disulfide bond" evidence="2">
    <location>
        <begin position="335"/>
        <end position="350"/>
    </location>
</feature>
<comment type="caution">
    <text evidence="6">The sequence shown here is derived from an EMBL/GenBank/DDBJ whole genome shotgun (WGS) entry which is preliminary data.</text>
</comment>
<keyword evidence="4" id="KW-0812">Transmembrane</keyword>
<keyword evidence="7" id="KW-1185">Reference proteome</keyword>
<dbReference type="SMART" id="SM00192">
    <property type="entry name" value="LDLa"/>
    <property type="match status" value="1"/>
</dbReference>
<keyword evidence="4" id="KW-0472">Membrane</keyword>
<reference evidence="6 7" key="1">
    <citation type="submission" date="2020-08" db="EMBL/GenBank/DDBJ databases">
        <authorList>
            <person name="Hejnol A."/>
        </authorList>
    </citation>
    <scope>NUCLEOTIDE SEQUENCE [LARGE SCALE GENOMIC DNA]</scope>
</reference>
<dbReference type="InterPro" id="IPR013320">
    <property type="entry name" value="ConA-like_dom_sf"/>
</dbReference>
<dbReference type="EMBL" id="CAJFCJ010000019">
    <property type="protein sequence ID" value="CAD5123062.1"/>
    <property type="molecule type" value="Genomic_DNA"/>
</dbReference>
<evidence type="ECO:0000313" key="6">
    <source>
        <dbReference type="EMBL" id="CAD5123062.1"/>
    </source>
</evidence>
<organism evidence="6 7">
    <name type="scientific">Dimorphilus gyrociliatus</name>
    <dbReference type="NCBI Taxonomy" id="2664684"/>
    <lineage>
        <taxon>Eukaryota</taxon>
        <taxon>Metazoa</taxon>
        <taxon>Spiralia</taxon>
        <taxon>Lophotrochozoa</taxon>
        <taxon>Annelida</taxon>
        <taxon>Polychaeta</taxon>
        <taxon>Polychaeta incertae sedis</taxon>
        <taxon>Dinophilidae</taxon>
        <taxon>Dimorphilus</taxon>
    </lineage>
</organism>
<dbReference type="Pfam" id="PF00629">
    <property type="entry name" value="MAM"/>
    <property type="match status" value="1"/>
</dbReference>
<evidence type="ECO:0000256" key="4">
    <source>
        <dbReference type="SAM" id="Phobius"/>
    </source>
</evidence>
<dbReference type="InterPro" id="IPR000998">
    <property type="entry name" value="MAM_dom"/>
</dbReference>
<accession>A0A7I8W3C7</accession>
<evidence type="ECO:0000259" key="5">
    <source>
        <dbReference type="PROSITE" id="PS50060"/>
    </source>
</evidence>
<feature type="region of interest" description="Disordered" evidence="3">
    <location>
        <begin position="422"/>
        <end position="443"/>
    </location>
</feature>
<dbReference type="PROSITE" id="PS50068">
    <property type="entry name" value="LDLRA_2"/>
    <property type="match status" value="1"/>
</dbReference>
<feature type="transmembrane region" description="Helical" evidence="4">
    <location>
        <begin position="358"/>
        <end position="383"/>
    </location>
</feature>
<dbReference type="GO" id="GO:0016020">
    <property type="term" value="C:membrane"/>
    <property type="evidence" value="ECO:0007669"/>
    <property type="project" value="InterPro"/>
</dbReference>
<dbReference type="InterPro" id="IPR002172">
    <property type="entry name" value="LDrepeatLR_classA_rpt"/>
</dbReference>
<evidence type="ECO:0000313" key="7">
    <source>
        <dbReference type="Proteomes" id="UP000549394"/>
    </source>
</evidence>
<evidence type="ECO:0000256" key="1">
    <source>
        <dbReference type="ARBA" id="ARBA00023157"/>
    </source>
</evidence>
<dbReference type="PROSITE" id="PS50060">
    <property type="entry name" value="MAM_2"/>
    <property type="match status" value="1"/>
</dbReference>
<dbReference type="SUPFAM" id="SSF57424">
    <property type="entry name" value="LDL receptor-like module"/>
    <property type="match status" value="1"/>
</dbReference>
<dbReference type="InterPro" id="IPR036055">
    <property type="entry name" value="LDL_receptor-like_sf"/>
</dbReference>
<keyword evidence="4" id="KW-1133">Transmembrane helix</keyword>
<feature type="domain" description="MAM" evidence="5">
    <location>
        <begin position="151"/>
        <end position="299"/>
    </location>
</feature>
<proteinExistence type="predicted"/>
<dbReference type="CDD" id="cd00112">
    <property type="entry name" value="LDLa"/>
    <property type="match status" value="1"/>
</dbReference>